<dbReference type="SUPFAM" id="SSF56219">
    <property type="entry name" value="DNase I-like"/>
    <property type="match status" value="1"/>
</dbReference>
<sequence length="157" mass="17749">MKHVLFSVYAPTLQADPVEKEKFYTDLHRLTQKVPADDKIIILGDFNARAEAAELFGLKVSLKKTEVLYQPAPQEVFYHPHISIGESELNQSSSSPIWEVSFPLMAGVTSIEAMLKRTQLRWAGHISRMEDHRLPKIVNSSLAATSEEPRRGHTRTP</sequence>
<evidence type="ECO:0000313" key="3">
    <source>
        <dbReference type="Proteomes" id="UP001145742"/>
    </source>
</evidence>
<evidence type="ECO:0008006" key="4">
    <source>
        <dbReference type="Google" id="ProtNLM"/>
    </source>
</evidence>
<organism evidence="2 3">
    <name type="scientific">Willisornis vidua</name>
    <name type="common">Xingu scale-backed antbird</name>
    <dbReference type="NCBI Taxonomy" id="1566151"/>
    <lineage>
        <taxon>Eukaryota</taxon>
        <taxon>Metazoa</taxon>
        <taxon>Chordata</taxon>
        <taxon>Craniata</taxon>
        <taxon>Vertebrata</taxon>
        <taxon>Euteleostomi</taxon>
        <taxon>Archelosauria</taxon>
        <taxon>Archosauria</taxon>
        <taxon>Dinosauria</taxon>
        <taxon>Saurischia</taxon>
        <taxon>Theropoda</taxon>
        <taxon>Coelurosauria</taxon>
        <taxon>Aves</taxon>
        <taxon>Neognathae</taxon>
        <taxon>Neoaves</taxon>
        <taxon>Telluraves</taxon>
        <taxon>Australaves</taxon>
        <taxon>Passeriformes</taxon>
        <taxon>Thamnophilidae</taxon>
        <taxon>Willisornis</taxon>
    </lineage>
</organism>
<protein>
    <recommendedName>
        <fullName evidence="4">Endonuclease/exonuclease/phosphatase domain-containing protein</fullName>
    </recommendedName>
</protein>
<dbReference type="Gene3D" id="3.60.10.10">
    <property type="entry name" value="Endonuclease/exonuclease/phosphatase"/>
    <property type="match status" value="1"/>
</dbReference>
<dbReference type="EMBL" id="WHWB01034063">
    <property type="protein sequence ID" value="KAJ7414406.1"/>
    <property type="molecule type" value="Genomic_DNA"/>
</dbReference>
<keyword evidence="3" id="KW-1185">Reference proteome</keyword>
<proteinExistence type="predicted"/>
<accession>A0ABQ9D9E5</accession>
<comment type="caution">
    <text evidence="2">The sequence shown here is derived from an EMBL/GenBank/DDBJ whole genome shotgun (WGS) entry which is preliminary data.</text>
</comment>
<gene>
    <name evidence="2" type="ORF">WISP_84394</name>
</gene>
<feature type="region of interest" description="Disordered" evidence="1">
    <location>
        <begin position="137"/>
        <end position="157"/>
    </location>
</feature>
<dbReference type="Proteomes" id="UP001145742">
    <property type="component" value="Unassembled WGS sequence"/>
</dbReference>
<reference evidence="2" key="1">
    <citation type="submission" date="2019-10" db="EMBL/GenBank/DDBJ databases">
        <authorList>
            <person name="Soares A.E.R."/>
            <person name="Aleixo A."/>
            <person name="Schneider P."/>
            <person name="Miyaki C.Y."/>
            <person name="Schneider M.P."/>
            <person name="Mello C."/>
            <person name="Vasconcelos A.T.R."/>
        </authorList>
    </citation>
    <scope>NUCLEOTIDE SEQUENCE</scope>
    <source>
        <tissue evidence="2">Muscle</tissue>
    </source>
</reference>
<dbReference type="InterPro" id="IPR036691">
    <property type="entry name" value="Endo/exonu/phosph_ase_sf"/>
</dbReference>
<name>A0ABQ9D9E5_9PASS</name>
<evidence type="ECO:0000256" key="1">
    <source>
        <dbReference type="SAM" id="MobiDB-lite"/>
    </source>
</evidence>
<evidence type="ECO:0000313" key="2">
    <source>
        <dbReference type="EMBL" id="KAJ7414406.1"/>
    </source>
</evidence>